<sequence>MPKPSFTTIGNYASHPFEELHNLSEGIPSRCPNVLQSPRGFSSTSGITMRCLTVFACAIVLVAAVLPLLLSQAVGGWVRKYTSPEPFTVADIPDMTGKVCIVTGANTGIGKETARELARNNAHVIVAARSVSKGKSAVEEIVQSLAGDLDSYPKVQFLQLDLGSLSSVDDFAAAFLALNLPLHLLVLNAGIMKSPGASFVGQEMTYGFEMTTDGFETHMGVNHIGHFHLTSLLKEVLIASAPARIVSVSSAAEAAAYDEGMRFDLWTQRGDDYEDGKAYGQSKLANVLFARELAARLAGTGVTAYSCHPGVIKTELARYMNDYLTEEARKKGQVAMVLGDVFMQLYGLAMFTQADGALTQLHLATSSKPLVNGEFYHPIAQLTEPVHPQARNATLQTLLWAKTEEAISVVKGGQE</sequence>
<keyword evidence="3" id="KW-0812">Transmembrane</keyword>
<dbReference type="Gene3D" id="3.40.50.720">
    <property type="entry name" value="NAD(P)-binding Rossmann-like Domain"/>
    <property type="match status" value="1"/>
</dbReference>
<comment type="caution">
    <text evidence="4">The sequence shown here is derived from an EMBL/GenBank/DDBJ whole genome shotgun (WGS) entry which is preliminary data.</text>
</comment>
<dbReference type="GO" id="GO:0016491">
    <property type="term" value="F:oxidoreductase activity"/>
    <property type="evidence" value="ECO:0007669"/>
    <property type="project" value="UniProtKB-KW"/>
</dbReference>
<keyword evidence="3" id="KW-0472">Membrane</keyword>
<evidence type="ECO:0000256" key="2">
    <source>
        <dbReference type="ARBA" id="ARBA00023002"/>
    </source>
</evidence>
<keyword evidence="5" id="KW-1185">Reference proteome</keyword>
<accession>A0AAE0C7S0</accession>
<name>A0AAE0C7S0_9CHLO</name>
<keyword evidence="3" id="KW-1133">Transmembrane helix</keyword>
<comment type="similarity">
    <text evidence="1">Belongs to the short-chain dehydrogenases/reductases (SDR) family.</text>
</comment>
<feature type="transmembrane region" description="Helical" evidence="3">
    <location>
        <begin position="47"/>
        <end position="70"/>
    </location>
</feature>
<dbReference type="Proteomes" id="UP001190700">
    <property type="component" value="Unassembled WGS sequence"/>
</dbReference>
<evidence type="ECO:0000313" key="5">
    <source>
        <dbReference type="Proteomes" id="UP001190700"/>
    </source>
</evidence>
<dbReference type="EMBL" id="LGRX02027492">
    <property type="protein sequence ID" value="KAK3249259.1"/>
    <property type="molecule type" value="Genomic_DNA"/>
</dbReference>
<dbReference type="Pfam" id="PF00106">
    <property type="entry name" value="adh_short"/>
    <property type="match status" value="1"/>
</dbReference>
<gene>
    <name evidence="4" type="ORF">CYMTET_41303</name>
</gene>
<dbReference type="InterPro" id="IPR002347">
    <property type="entry name" value="SDR_fam"/>
</dbReference>
<proteinExistence type="inferred from homology"/>
<dbReference type="SUPFAM" id="SSF51735">
    <property type="entry name" value="NAD(P)-binding Rossmann-fold domains"/>
    <property type="match status" value="1"/>
</dbReference>
<dbReference type="AlphaFoldDB" id="A0AAE0C7S0"/>
<dbReference type="PANTHER" id="PTHR24320">
    <property type="entry name" value="RETINOL DEHYDROGENASE"/>
    <property type="match status" value="1"/>
</dbReference>
<reference evidence="4 5" key="1">
    <citation type="journal article" date="2015" name="Genome Biol. Evol.">
        <title>Comparative Genomics of a Bacterivorous Green Alga Reveals Evolutionary Causalities and Consequences of Phago-Mixotrophic Mode of Nutrition.</title>
        <authorList>
            <person name="Burns J.A."/>
            <person name="Paasch A."/>
            <person name="Narechania A."/>
            <person name="Kim E."/>
        </authorList>
    </citation>
    <scope>NUCLEOTIDE SEQUENCE [LARGE SCALE GENOMIC DNA]</scope>
    <source>
        <strain evidence="4 5">PLY_AMNH</strain>
    </source>
</reference>
<dbReference type="PANTHER" id="PTHR24320:SF148">
    <property type="entry name" value="NAD(P)-BINDING ROSSMANN-FOLD SUPERFAMILY PROTEIN"/>
    <property type="match status" value="1"/>
</dbReference>
<dbReference type="InterPro" id="IPR036291">
    <property type="entry name" value="NAD(P)-bd_dom_sf"/>
</dbReference>
<evidence type="ECO:0000313" key="4">
    <source>
        <dbReference type="EMBL" id="KAK3249259.1"/>
    </source>
</evidence>
<protein>
    <submittedName>
        <fullName evidence="4">Uncharacterized protein</fullName>
    </submittedName>
</protein>
<evidence type="ECO:0000256" key="1">
    <source>
        <dbReference type="ARBA" id="ARBA00006484"/>
    </source>
</evidence>
<dbReference type="PRINTS" id="PR00081">
    <property type="entry name" value="GDHRDH"/>
</dbReference>
<evidence type="ECO:0000256" key="3">
    <source>
        <dbReference type="SAM" id="Phobius"/>
    </source>
</evidence>
<organism evidence="4 5">
    <name type="scientific">Cymbomonas tetramitiformis</name>
    <dbReference type="NCBI Taxonomy" id="36881"/>
    <lineage>
        <taxon>Eukaryota</taxon>
        <taxon>Viridiplantae</taxon>
        <taxon>Chlorophyta</taxon>
        <taxon>Pyramimonadophyceae</taxon>
        <taxon>Pyramimonadales</taxon>
        <taxon>Pyramimonadaceae</taxon>
        <taxon>Cymbomonas</taxon>
    </lineage>
</organism>
<keyword evidence="2" id="KW-0560">Oxidoreductase</keyword>